<feature type="compositionally biased region" description="Acidic residues" evidence="1">
    <location>
        <begin position="29"/>
        <end position="65"/>
    </location>
</feature>
<sequence length="216" mass="24141">MGDNINDDDEDPIVEDEDDRLSTVTELHDSDEEIVNGDDDEQDTAEGIDNEHDMDDEDIDSDAEEMSLRAALRKERMHSSSKIEGVPPGPSVSAPTLIPKRQKIMRTEEEEEEPIIGFSQEVEVHTTDLDLLTLVAEFESVSARKAKKKLTLQAVKDDAAGENALTAHCLSLEFLSRKNFLTSMETKLTRLKKLAEAQGGQLLNFTSRPSQSLKKW</sequence>
<protein>
    <submittedName>
        <fullName evidence="2">Uncharacterized protein</fullName>
    </submittedName>
</protein>
<dbReference type="AlphaFoldDB" id="A0A484MSK9"/>
<organism evidence="2 3">
    <name type="scientific">Cuscuta campestris</name>
    <dbReference type="NCBI Taxonomy" id="132261"/>
    <lineage>
        <taxon>Eukaryota</taxon>
        <taxon>Viridiplantae</taxon>
        <taxon>Streptophyta</taxon>
        <taxon>Embryophyta</taxon>
        <taxon>Tracheophyta</taxon>
        <taxon>Spermatophyta</taxon>
        <taxon>Magnoliopsida</taxon>
        <taxon>eudicotyledons</taxon>
        <taxon>Gunneridae</taxon>
        <taxon>Pentapetalae</taxon>
        <taxon>asterids</taxon>
        <taxon>lamiids</taxon>
        <taxon>Solanales</taxon>
        <taxon>Convolvulaceae</taxon>
        <taxon>Cuscuteae</taxon>
        <taxon>Cuscuta</taxon>
        <taxon>Cuscuta subgen. Grammica</taxon>
        <taxon>Cuscuta sect. Cleistogrammica</taxon>
    </lineage>
</organism>
<dbReference type="Proteomes" id="UP000595140">
    <property type="component" value="Unassembled WGS sequence"/>
</dbReference>
<name>A0A484MSK9_9ASTE</name>
<evidence type="ECO:0000313" key="3">
    <source>
        <dbReference type="Proteomes" id="UP000595140"/>
    </source>
</evidence>
<feature type="region of interest" description="Disordered" evidence="1">
    <location>
        <begin position="1"/>
        <end position="96"/>
    </location>
</feature>
<dbReference type="EMBL" id="OOIL02004257">
    <property type="protein sequence ID" value="VFQ91096.1"/>
    <property type="molecule type" value="Genomic_DNA"/>
</dbReference>
<reference evidence="2 3" key="1">
    <citation type="submission" date="2018-04" db="EMBL/GenBank/DDBJ databases">
        <authorList>
            <person name="Vogel A."/>
        </authorList>
    </citation>
    <scope>NUCLEOTIDE SEQUENCE [LARGE SCALE GENOMIC DNA]</scope>
</reference>
<accession>A0A484MSK9</accession>
<feature type="compositionally biased region" description="Acidic residues" evidence="1">
    <location>
        <begin position="1"/>
        <end position="19"/>
    </location>
</feature>
<evidence type="ECO:0000256" key="1">
    <source>
        <dbReference type="SAM" id="MobiDB-lite"/>
    </source>
</evidence>
<proteinExistence type="predicted"/>
<gene>
    <name evidence="2" type="ORF">CCAM_LOCUS32872</name>
</gene>
<keyword evidence="3" id="KW-1185">Reference proteome</keyword>
<evidence type="ECO:0000313" key="2">
    <source>
        <dbReference type="EMBL" id="VFQ91096.1"/>
    </source>
</evidence>